<protein>
    <submittedName>
        <fullName evidence="8">Thioredoxin</fullName>
    </submittedName>
</protein>
<dbReference type="FunFam" id="3.40.30.10:FF:000001">
    <property type="entry name" value="Thioredoxin"/>
    <property type="match status" value="1"/>
</dbReference>
<dbReference type="Proteomes" id="UP000055590">
    <property type="component" value="Chromosome"/>
</dbReference>
<dbReference type="GO" id="GO:0006950">
    <property type="term" value="P:response to stress"/>
    <property type="evidence" value="ECO:0007669"/>
    <property type="project" value="UniProtKB-ARBA"/>
</dbReference>
<dbReference type="AlphaFoldDB" id="A0A0K1PFA9"/>
<dbReference type="PROSITE" id="PS51352">
    <property type="entry name" value="THIOREDOXIN_2"/>
    <property type="match status" value="1"/>
</dbReference>
<evidence type="ECO:0000256" key="5">
    <source>
        <dbReference type="ARBA" id="ARBA00023284"/>
    </source>
</evidence>
<keyword evidence="5" id="KW-0676">Redox-active center</keyword>
<evidence type="ECO:0000256" key="3">
    <source>
        <dbReference type="ARBA" id="ARBA00022982"/>
    </source>
</evidence>
<evidence type="ECO:0000259" key="7">
    <source>
        <dbReference type="PROSITE" id="PS51352"/>
    </source>
</evidence>
<sequence>MAEASPAIVDVDEASFEKEVLEESRRRPVVVDFWASWCAPCRVVTPILEKLAKEHDGAFRLAKVNADENEALSDELNVQGIPALKAVRDGKVVDELTGALPESVIRAWLERFVPGPADEAVSRGQAHEEEGRLNDASHAYAEALRLKPRHEAALVALARLELAAGEAEAAERHLDMILAPDSSKHASQIAELRLRIRSAGAGDLSELEERVRRSPDDLEAKVSLGKALAAAGRHEEALSALLEVVRASPRQGPGEEARLAMLDVFGVIGPRSELADDFRARMAAALYR</sequence>
<evidence type="ECO:0000256" key="1">
    <source>
        <dbReference type="ARBA" id="ARBA00008987"/>
    </source>
</evidence>
<dbReference type="GO" id="GO:0005829">
    <property type="term" value="C:cytosol"/>
    <property type="evidence" value="ECO:0007669"/>
    <property type="project" value="TreeGrafter"/>
</dbReference>
<evidence type="ECO:0000313" key="8">
    <source>
        <dbReference type="EMBL" id="AKU92203.1"/>
    </source>
</evidence>
<dbReference type="SMART" id="SM00028">
    <property type="entry name" value="TPR"/>
    <property type="match status" value="2"/>
</dbReference>
<reference evidence="8 9" key="1">
    <citation type="submission" date="2015-08" db="EMBL/GenBank/DDBJ databases">
        <authorList>
            <person name="Babu N.S."/>
            <person name="Beckwith C.J."/>
            <person name="Beseler K.G."/>
            <person name="Brison A."/>
            <person name="Carone J.V."/>
            <person name="Caskin T.P."/>
            <person name="Diamond M."/>
            <person name="Durham M.E."/>
            <person name="Foxe J.M."/>
            <person name="Go M."/>
            <person name="Henderson B.A."/>
            <person name="Jones I.B."/>
            <person name="McGettigan J.A."/>
            <person name="Micheletti S.J."/>
            <person name="Nasrallah M.E."/>
            <person name="Ortiz D."/>
            <person name="Piller C.R."/>
            <person name="Privatt S.R."/>
            <person name="Schneider S.L."/>
            <person name="Sharp S."/>
            <person name="Smith T.C."/>
            <person name="Stanton J.D."/>
            <person name="Ullery H.E."/>
            <person name="Wilson R.J."/>
            <person name="Serrano M.G."/>
            <person name="Buck G."/>
            <person name="Lee V."/>
            <person name="Wang Y."/>
            <person name="Carvalho R."/>
            <person name="Voegtly L."/>
            <person name="Shi R."/>
            <person name="Duckworth R."/>
            <person name="Johnson A."/>
            <person name="Loviza R."/>
            <person name="Walstead R."/>
            <person name="Shah Z."/>
            <person name="Kiflezghi M."/>
            <person name="Wade K."/>
            <person name="Ball S.L."/>
            <person name="Bradley K.W."/>
            <person name="Asai D.J."/>
            <person name="Bowman C.A."/>
            <person name="Russell D.A."/>
            <person name="Pope W.H."/>
            <person name="Jacobs-Sera D."/>
            <person name="Hendrix R.W."/>
            <person name="Hatfull G.F."/>
        </authorList>
    </citation>
    <scope>NUCLEOTIDE SEQUENCE [LARGE SCALE GENOMIC DNA]</scope>
    <source>
        <strain evidence="8 9">DSM 27710</strain>
    </source>
</reference>
<evidence type="ECO:0000256" key="2">
    <source>
        <dbReference type="ARBA" id="ARBA00022448"/>
    </source>
</evidence>
<dbReference type="InterPro" id="IPR036249">
    <property type="entry name" value="Thioredoxin-like_sf"/>
</dbReference>
<feature type="repeat" description="TPR" evidence="6">
    <location>
        <begin position="117"/>
        <end position="150"/>
    </location>
</feature>
<dbReference type="InterPro" id="IPR019734">
    <property type="entry name" value="TPR_rpt"/>
</dbReference>
<keyword evidence="3" id="KW-0249">Electron transport</keyword>
<dbReference type="InterPro" id="IPR017937">
    <property type="entry name" value="Thioredoxin_CS"/>
</dbReference>
<dbReference type="STRING" id="1391653.AKJ08_2590"/>
<dbReference type="PROSITE" id="PS50005">
    <property type="entry name" value="TPR"/>
    <property type="match status" value="2"/>
</dbReference>
<evidence type="ECO:0000313" key="9">
    <source>
        <dbReference type="Proteomes" id="UP000055590"/>
    </source>
</evidence>
<dbReference type="GO" id="GO:0045454">
    <property type="term" value="P:cell redox homeostasis"/>
    <property type="evidence" value="ECO:0007669"/>
    <property type="project" value="TreeGrafter"/>
</dbReference>
<organism evidence="8 9">
    <name type="scientific">Vulgatibacter incomptus</name>
    <dbReference type="NCBI Taxonomy" id="1391653"/>
    <lineage>
        <taxon>Bacteria</taxon>
        <taxon>Pseudomonadati</taxon>
        <taxon>Myxococcota</taxon>
        <taxon>Myxococcia</taxon>
        <taxon>Myxococcales</taxon>
        <taxon>Cystobacterineae</taxon>
        <taxon>Vulgatibacteraceae</taxon>
        <taxon>Vulgatibacter</taxon>
    </lineage>
</organism>
<dbReference type="SUPFAM" id="SSF52833">
    <property type="entry name" value="Thioredoxin-like"/>
    <property type="match status" value="1"/>
</dbReference>
<keyword evidence="9" id="KW-1185">Reference proteome</keyword>
<comment type="similarity">
    <text evidence="1">Belongs to the thioredoxin family.</text>
</comment>
<gene>
    <name evidence="8" type="ORF">AKJ08_2590</name>
</gene>
<dbReference type="PROSITE" id="PS00194">
    <property type="entry name" value="THIOREDOXIN_1"/>
    <property type="match status" value="1"/>
</dbReference>
<proteinExistence type="inferred from homology"/>
<dbReference type="Pfam" id="PF00085">
    <property type="entry name" value="Thioredoxin"/>
    <property type="match status" value="1"/>
</dbReference>
<dbReference type="InterPro" id="IPR013766">
    <property type="entry name" value="Thioredoxin_domain"/>
</dbReference>
<evidence type="ECO:0000256" key="6">
    <source>
        <dbReference type="PROSITE-ProRule" id="PRU00339"/>
    </source>
</evidence>
<dbReference type="PANTHER" id="PTHR45663:SF11">
    <property type="entry name" value="GEO12009P1"/>
    <property type="match status" value="1"/>
</dbReference>
<dbReference type="Pfam" id="PF14561">
    <property type="entry name" value="TPR_20"/>
    <property type="match status" value="1"/>
</dbReference>
<dbReference type="SUPFAM" id="SSF48452">
    <property type="entry name" value="TPR-like"/>
    <property type="match status" value="1"/>
</dbReference>
<accession>A0A0K1PFA9</accession>
<dbReference type="KEGG" id="vin:AKJ08_2590"/>
<feature type="domain" description="Thioredoxin" evidence="7">
    <location>
        <begin position="1"/>
        <end position="114"/>
    </location>
</feature>
<keyword evidence="2" id="KW-0813">Transport</keyword>
<dbReference type="EMBL" id="CP012332">
    <property type="protein sequence ID" value="AKU92203.1"/>
    <property type="molecule type" value="Genomic_DNA"/>
</dbReference>
<dbReference type="Gene3D" id="3.40.30.10">
    <property type="entry name" value="Glutaredoxin"/>
    <property type="match status" value="1"/>
</dbReference>
<keyword evidence="4" id="KW-1015">Disulfide bond</keyword>
<name>A0A0K1PFA9_9BACT</name>
<feature type="repeat" description="TPR" evidence="6">
    <location>
        <begin position="218"/>
        <end position="251"/>
    </location>
</feature>
<dbReference type="InterPro" id="IPR011990">
    <property type="entry name" value="TPR-like_helical_dom_sf"/>
</dbReference>
<dbReference type="PANTHER" id="PTHR45663">
    <property type="entry name" value="GEO12009P1"/>
    <property type="match status" value="1"/>
</dbReference>
<keyword evidence="6" id="KW-0802">TPR repeat</keyword>
<dbReference type="GO" id="GO:0015035">
    <property type="term" value="F:protein-disulfide reductase activity"/>
    <property type="evidence" value="ECO:0007669"/>
    <property type="project" value="UniProtKB-ARBA"/>
</dbReference>
<dbReference type="Pfam" id="PF14559">
    <property type="entry name" value="TPR_19"/>
    <property type="match status" value="1"/>
</dbReference>
<evidence type="ECO:0000256" key="4">
    <source>
        <dbReference type="ARBA" id="ARBA00023157"/>
    </source>
</evidence>
<dbReference type="RefSeq" id="WP_050726409.1">
    <property type="nucleotide sequence ID" value="NZ_CP012332.1"/>
</dbReference>
<dbReference type="Gene3D" id="1.25.40.10">
    <property type="entry name" value="Tetratricopeptide repeat domain"/>
    <property type="match status" value="2"/>
</dbReference>
<dbReference type="CDD" id="cd02947">
    <property type="entry name" value="TRX_family"/>
    <property type="match status" value="1"/>
</dbReference>